<keyword evidence="3" id="KW-1185">Reference proteome</keyword>
<dbReference type="Proteomes" id="UP001138500">
    <property type="component" value="Unassembled WGS sequence"/>
</dbReference>
<dbReference type="AlphaFoldDB" id="A0A9W7SYT5"/>
<name>A0A9W7SYT5_9PEZI</name>
<gene>
    <name evidence="2" type="ORF">Tdes44962_MAKER07627</name>
</gene>
<reference evidence="2 3" key="1">
    <citation type="journal article" date="2018" name="IMA Fungus">
        <title>IMA Genome-F 10: Nine draft genome sequences of Claviceps purpurea s.lat., including C. arundinis, C. humidiphila, and C. cf. spartinae, pseudomolecules for the pitch canker pathogen Fusarium circinatum, draft genome of Davidsoniella eucalypti, Grosmannia galeiformis, Quambalaria eucalypti, and Teratosphaeria destructans.</title>
        <authorList>
            <person name="Wingfield B.D."/>
            <person name="Liu M."/>
            <person name="Nguyen H.D."/>
            <person name="Lane F.A."/>
            <person name="Morgan S.W."/>
            <person name="De Vos L."/>
            <person name="Wilken P.M."/>
            <person name="Duong T.A."/>
            <person name="Aylward J."/>
            <person name="Coetzee M.P."/>
            <person name="Dadej K."/>
            <person name="De Beer Z.W."/>
            <person name="Findlay W."/>
            <person name="Havenga M."/>
            <person name="Kolarik M."/>
            <person name="Menzies J.G."/>
            <person name="Naidoo K."/>
            <person name="Pochopski O."/>
            <person name="Shoukouhi P."/>
            <person name="Santana Q.C."/>
            <person name="Seifert K.A."/>
            <person name="Soal N."/>
            <person name="Steenkamp E.T."/>
            <person name="Tatham C.T."/>
            <person name="van der Nest M.A."/>
            <person name="Wingfield M.J."/>
        </authorList>
    </citation>
    <scope>NUCLEOTIDE SEQUENCE [LARGE SCALE GENOMIC DNA]</scope>
    <source>
        <strain evidence="2">CMW44962</strain>
    </source>
</reference>
<feature type="region of interest" description="Disordered" evidence="1">
    <location>
        <begin position="1"/>
        <end position="40"/>
    </location>
</feature>
<reference evidence="2 3" key="2">
    <citation type="journal article" date="2021" name="Curr. Genet.">
        <title>Genetic response to nitrogen starvation in the aggressive Eucalyptus foliar pathogen Teratosphaeria destructans.</title>
        <authorList>
            <person name="Havenga M."/>
            <person name="Wingfield B.D."/>
            <person name="Wingfield M.J."/>
            <person name="Dreyer L.L."/>
            <person name="Roets F."/>
            <person name="Aylward J."/>
        </authorList>
    </citation>
    <scope>NUCLEOTIDE SEQUENCE [LARGE SCALE GENOMIC DNA]</scope>
    <source>
        <strain evidence="2">CMW44962</strain>
    </source>
</reference>
<sequence length="75" mass="8197">RSEHRRKSARSVSDGVTSERSPSDGVVKSERSVSDATTQKVPELIALPPVEPPGVKVGRRKRFWRVVSLCGRGKG</sequence>
<accession>A0A9W7SYT5</accession>
<evidence type="ECO:0000256" key="1">
    <source>
        <dbReference type="SAM" id="MobiDB-lite"/>
    </source>
</evidence>
<evidence type="ECO:0000313" key="3">
    <source>
        <dbReference type="Proteomes" id="UP001138500"/>
    </source>
</evidence>
<proteinExistence type="predicted"/>
<feature type="non-terminal residue" evidence="2">
    <location>
        <position position="1"/>
    </location>
</feature>
<dbReference type="EMBL" id="RIBY02000435">
    <property type="protein sequence ID" value="KAH9842250.1"/>
    <property type="molecule type" value="Genomic_DNA"/>
</dbReference>
<feature type="compositionally biased region" description="Polar residues" evidence="1">
    <location>
        <begin position="10"/>
        <end position="20"/>
    </location>
</feature>
<organism evidence="2 3">
    <name type="scientific">Teratosphaeria destructans</name>
    <dbReference type="NCBI Taxonomy" id="418781"/>
    <lineage>
        <taxon>Eukaryota</taxon>
        <taxon>Fungi</taxon>
        <taxon>Dikarya</taxon>
        <taxon>Ascomycota</taxon>
        <taxon>Pezizomycotina</taxon>
        <taxon>Dothideomycetes</taxon>
        <taxon>Dothideomycetidae</taxon>
        <taxon>Mycosphaerellales</taxon>
        <taxon>Teratosphaeriaceae</taxon>
        <taxon>Teratosphaeria</taxon>
    </lineage>
</organism>
<evidence type="ECO:0000313" key="2">
    <source>
        <dbReference type="EMBL" id="KAH9842250.1"/>
    </source>
</evidence>
<comment type="caution">
    <text evidence="2">The sequence shown here is derived from an EMBL/GenBank/DDBJ whole genome shotgun (WGS) entry which is preliminary data.</text>
</comment>
<protein>
    <submittedName>
        <fullName evidence="2">Uncharacterized protein</fullName>
    </submittedName>
</protein>